<dbReference type="EMBL" id="UINC01019577">
    <property type="protein sequence ID" value="SVA82971.1"/>
    <property type="molecule type" value="Genomic_DNA"/>
</dbReference>
<feature type="non-terminal residue" evidence="6">
    <location>
        <position position="1"/>
    </location>
</feature>
<dbReference type="InterPro" id="IPR013036">
    <property type="entry name" value="DUF1587"/>
</dbReference>
<dbReference type="Pfam" id="PF07626">
    <property type="entry name" value="PSD3"/>
    <property type="match status" value="1"/>
</dbReference>
<evidence type="ECO:0008006" key="7">
    <source>
        <dbReference type="Google" id="ProtNLM"/>
    </source>
</evidence>
<dbReference type="InterPro" id="IPR013042">
    <property type="entry name" value="DUF1592"/>
</dbReference>
<dbReference type="InterPro" id="IPR013043">
    <property type="entry name" value="DUF1595"/>
</dbReference>
<evidence type="ECO:0000313" key="6">
    <source>
        <dbReference type="EMBL" id="SVA82971.1"/>
    </source>
</evidence>
<feature type="domain" description="DUF1595" evidence="5">
    <location>
        <begin position="399"/>
        <end position="459"/>
    </location>
</feature>
<dbReference type="Pfam" id="PF07637">
    <property type="entry name" value="PSD5"/>
    <property type="match status" value="1"/>
</dbReference>
<feature type="region of interest" description="Disordered" evidence="1">
    <location>
        <begin position="652"/>
        <end position="692"/>
    </location>
</feature>
<sequence>MRKFALAASIASILCLAVSVDAGLAGGSQALNVSSIALVEPVATGSAPMSYQEQNMTIGRYCFRCHNDQLLTGGLSLESFDAEHAYENAEIAEKMIRKLRVGMMPPKEAEQPDAAVKYALATALETSIDEHAARNPNPGRRTFQRLNRAEYVMAIRDLLGIEIDPSTFLPPDTISASFDNIADVQMPSATVMEGYLRAAGHVSRAAIGDPFAGPDSAVYPVPRTQSQKKRVDGAPFGTRGGVAVVHNFPADGKYEFRMLLHGEPTGLLFGRTLLDEQIEVSIDGERVGVLDIDRWLSEMDPTGLTITVGPVDVRAGAHTVAAAFLAQYEGGLSIDDLVTPIDNTLADTQIGVGYGVETLTHLRDLSIVGPFSVTGVSDNPTRRRIFTCRPTSAEEELACAKSIISRLAAQAYRRPVDDSDIASLTAFYNQGAVFGGFEGGIGTALQAILTSPYFVFRTEETPAGVAPGSIYSVNDIAFASRLSFFIWSTSPDQELIDLAARGELSDPEIIQAQVRRMLADPRAESLATRFGGLWLRIQDLDLVDPDALSFPYYDKILANSMHRETELLFAHLVAEDRNILELLTADYTFANERLARHYGIPGVTGSEFRRVNYPDDRRRGVLGHGSILTMTSEANRTSPVKRGKWVMEVLLGSPPPPPPPDIPDLEETGQTENGRFKSVADQLAEHRANPAC</sequence>
<feature type="domain" description="DUF1592" evidence="4">
    <location>
        <begin position="474"/>
        <end position="600"/>
    </location>
</feature>
<feature type="compositionally biased region" description="Pro residues" evidence="1">
    <location>
        <begin position="653"/>
        <end position="662"/>
    </location>
</feature>
<evidence type="ECO:0000259" key="2">
    <source>
        <dbReference type="Pfam" id="PF07626"/>
    </source>
</evidence>
<reference evidence="6" key="1">
    <citation type="submission" date="2018-05" db="EMBL/GenBank/DDBJ databases">
        <authorList>
            <person name="Lanie J.A."/>
            <person name="Ng W.-L."/>
            <person name="Kazmierczak K.M."/>
            <person name="Andrzejewski T.M."/>
            <person name="Davidsen T.M."/>
            <person name="Wayne K.J."/>
            <person name="Tettelin H."/>
            <person name="Glass J.I."/>
            <person name="Rusch D."/>
            <person name="Podicherti R."/>
            <person name="Tsui H.-C.T."/>
            <person name="Winkler M.E."/>
        </authorList>
    </citation>
    <scope>NUCLEOTIDE SEQUENCE</scope>
</reference>
<dbReference type="InterPro" id="IPR013039">
    <property type="entry name" value="DUF1588"/>
</dbReference>
<gene>
    <name evidence="6" type="ORF">METZ01_LOCUS135825</name>
</gene>
<organism evidence="6">
    <name type="scientific">marine metagenome</name>
    <dbReference type="NCBI Taxonomy" id="408172"/>
    <lineage>
        <taxon>unclassified sequences</taxon>
        <taxon>metagenomes</taxon>
        <taxon>ecological metagenomes</taxon>
    </lineage>
</organism>
<proteinExistence type="predicted"/>
<dbReference type="Pfam" id="PF07631">
    <property type="entry name" value="PSD4"/>
    <property type="match status" value="1"/>
</dbReference>
<protein>
    <recommendedName>
        <fullName evidence="7">DUF1592 domain-containing protein</fullName>
    </recommendedName>
</protein>
<feature type="non-terminal residue" evidence="6">
    <location>
        <position position="692"/>
    </location>
</feature>
<evidence type="ECO:0000259" key="3">
    <source>
        <dbReference type="Pfam" id="PF07627"/>
    </source>
</evidence>
<evidence type="ECO:0000259" key="4">
    <source>
        <dbReference type="Pfam" id="PF07631"/>
    </source>
</evidence>
<name>A0A381Z210_9ZZZZ</name>
<feature type="domain" description="DUF1588" evidence="3">
    <location>
        <begin position="618"/>
        <end position="692"/>
    </location>
</feature>
<feature type="compositionally biased region" description="Basic and acidic residues" evidence="1">
    <location>
        <begin position="683"/>
        <end position="692"/>
    </location>
</feature>
<dbReference type="AlphaFoldDB" id="A0A381Z210"/>
<accession>A0A381Z210</accession>
<evidence type="ECO:0000256" key="1">
    <source>
        <dbReference type="SAM" id="MobiDB-lite"/>
    </source>
</evidence>
<dbReference type="Pfam" id="PF07627">
    <property type="entry name" value="PSCyt3"/>
    <property type="match status" value="1"/>
</dbReference>
<feature type="domain" description="DUF1587" evidence="2">
    <location>
        <begin position="144"/>
        <end position="207"/>
    </location>
</feature>
<evidence type="ECO:0000259" key="5">
    <source>
        <dbReference type="Pfam" id="PF07637"/>
    </source>
</evidence>